<reference evidence="3" key="1">
    <citation type="submission" date="2016-11" db="EMBL/GenBank/DDBJ databases">
        <authorList>
            <person name="Varghese N."/>
            <person name="Submissions S."/>
        </authorList>
    </citation>
    <scope>NUCLEOTIDE SEQUENCE [LARGE SCALE GENOMIC DNA]</scope>
    <source>
        <strain evidence="3">ALO Sharm</strain>
    </source>
</reference>
<evidence type="ECO:0000313" key="3">
    <source>
        <dbReference type="Proteomes" id="UP000184248"/>
    </source>
</evidence>
<evidence type="ECO:0000256" key="1">
    <source>
        <dbReference type="SAM" id="MobiDB-lite"/>
    </source>
</evidence>
<evidence type="ECO:0008006" key="4">
    <source>
        <dbReference type="Google" id="ProtNLM"/>
    </source>
</evidence>
<keyword evidence="3" id="KW-1185">Reference proteome</keyword>
<proteinExistence type="predicted"/>
<accession>A0A1M6YB98</accession>
<dbReference type="AlphaFoldDB" id="A0A1M6YB98"/>
<gene>
    <name evidence="2" type="ORF">SAMN05192556_108112</name>
</gene>
<dbReference type="Proteomes" id="UP000184248">
    <property type="component" value="Unassembled WGS sequence"/>
</dbReference>
<evidence type="ECO:0000313" key="2">
    <source>
        <dbReference type="EMBL" id="SHL15209.1"/>
    </source>
</evidence>
<feature type="region of interest" description="Disordered" evidence="1">
    <location>
        <begin position="601"/>
        <end position="631"/>
    </location>
</feature>
<dbReference type="EMBL" id="FRAL01000008">
    <property type="protein sequence ID" value="SHL15209.1"/>
    <property type="molecule type" value="Genomic_DNA"/>
</dbReference>
<organism evidence="2 3">
    <name type="scientific">Halomonas caseinilytica</name>
    <dbReference type="NCBI Taxonomy" id="438744"/>
    <lineage>
        <taxon>Bacteria</taxon>
        <taxon>Pseudomonadati</taxon>
        <taxon>Pseudomonadota</taxon>
        <taxon>Gammaproteobacteria</taxon>
        <taxon>Oceanospirillales</taxon>
        <taxon>Halomonadaceae</taxon>
        <taxon>Halomonas</taxon>
    </lineage>
</organism>
<sequence>MKTQQYIATTPQTPEEQHRERAYELFGEIMLGPRQGVDTEYDGLDNPTEGQEIARQSVPLVRQTDEERRREQQQMEDEAPGLIEGIDLATQQEWIPRLMGNKEFTPDPDFEMSADVLEKRAEGLPEDAFDYIAKAQSQEEADYLERKYRKDYEREQELAKMGWSGVGLRVGAALTDPAAWGIGAAASAAFGPAGLVGTAAKNLSRAGRIIRSGTAGAAGNLAVEAAISQNKPIYDNMNLLYAAGLGFGIGGGMSALSRNPSTQAEAEGLRKAGEGLKREAEERVGQMIRDAQFSPSQAGPGDAGAAAVSREIPIRDDDISIDSFLTAVDKDPSIAPRAAFSKGRFSSMSMGLSSENPATRAIFKPLAEEGVGYTDRNAAVIHSASEGQRMREMQVTNEWMRGWQPNFREWVKAEGQGNRWKPFYNEEMAKVFNEQVTDYVEGLTTDVHPAVARQGDVMRKILDDFRRDLNQPMAYRQEYGRPVKGFGTLEEDPFYVPREFDLGKVRSLVREFGTTNIETLIARSIKNAADDITDEAAQKAGRAYLKTIRSMDAGMGGDTARILSSGDGEEIKAFLKNNVDGDSLSEADIDDIVDSLTVRKSEGGQKHGKSRTPLETGFSMNLRRNPEYGQGSREVSVRELFNRDAHDLMAGYTRKMSGALAMARYRIPGLSDGITSHGEWETLLNKARDIGYRQGMDPKEMNRELAEADRMYRAIMGMPNEADLTKWGQSLKFFRDWSFMRFMGQVGFAQIPEAGVAAAGLGIKAMFKGVPGFKGFIRDAQTGKIDHELIDEIEIATGYGGDWLRSGQLDRFNDMTGSRDTILNQGRLDRLEFTVRKSKRAVFAGSGMAAVNTVLKRSVANGIAQRFAEAAWGTGKLMNKNRLRSIGLTDAQVDGILENIRNHAEWEEGLTGRKLKRLNLNQWDLASEADFTESMFRYANRLVQENDIGQFRQWMAHPVARMFLQFRSFIIGAHEKQFLHNLHMRDFQAFSTFAATTFMSTLGYTAMTYSRSVGKGNQEEYLKERLSTANLAKASFERSSWSGLVPTAVDTVFPGTFSYRSSGQATGAIFGNPAADTLNSTHTALQTILSGDLSRSQEDVQNLTRLMPFQNLNGVTQLSNSVLGEMGLPEDAPQD</sequence>
<feature type="region of interest" description="Disordered" evidence="1">
    <location>
        <begin position="34"/>
        <end position="55"/>
    </location>
</feature>
<dbReference type="RefSeq" id="WP_064700745.1">
    <property type="nucleotide sequence ID" value="NZ_BDEO01000014.1"/>
</dbReference>
<protein>
    <recommendedName>
        <fullName evidence="4">Large polyvalent protein associated domain-containing protein</fullName>
    </recommendedName>
</protein>
<name>A0A1M6YB98_9GAMM</name>